<gene>
    <name evidence="2" type="ORF">Tco_1083027</name>
</gene>
<feature type="compositionally biased region" description="Acidic residues" evidence="1">
    <location>
        <begin position="221"/>
        <end position="248"/>
    </location>
</feature>
<organism evidence="2 3">
    <name type="scientific">Tanacetum coccineum</name>
    <dbReference type="NCBI Taxonomy" id="301880"/>
    <lineage>
        <taxon>Eukaryota</taxon>
        <taxon>Viridiplantae</taxon>
        <taxon>Streptophyta</taxon>
        <taxon>Embryophyta</taxon>
        <taxon>Tracheophyta</taxon>
        <taxon>Spermatophyta</taxon>
        <taxon>Magnoliopsida</taxon>
        <taxon>eudicotyledons</taxon>
        <taxon>Gunneridae</taxon>
        <taxon>Pentapetalae</taxon>
        <taxon>asterids</taxon>
        <taxon>campanulids</taxon>
        <taxon>Asterales</taxon>
        <taxon>Asteraceae</taxon>
        <taxon>Asteroideae</taxon>
        <taxon>Anthemideae</taxon>
        <taxon>Anthemidinae</taxon>
        <taxon>Tanacetum</taxon>
    </lineage>
</organism>
<feature type="compositionally biased region" description="Basic and acidic residues" evidence="1">
    <location>
        <begin position="16"/>
        <end position="28"/>
    </location>
</feature>
<feature type="compositionally biased region" description="Polar residues" evidence="1">
    <location>
        <begin position="1"/>
        <end position="15"/>
    </location>
</feature>
<reference evidence="2" key="2">
    <citation type="submission" date="2022-01" db="EMBL/GenBank/DDBJ databases">
        <authorList>
            <person name="Yamashiro T."/>
            <person name="Shiraishi A."/>
            <person name="Satake H."/>
            <person name="Nakayama K."/>
        </authorList>
    </citation>
    <scope>NUCLEOTIDE SEQUENCE</scope>
</reference>
<evidence type="ECO:0000313" key="3">
    <source>
        <dbReference type="Proteomes" id="UP001151760"/>
    </source>
</evidence>
<keyword evidence="3" id="KW-1185">Reference proteome</keyword>
<feature type="compositionally biased region" description="Low complexity" evidence="1">
    <location>
        <begin position="193"/>
        <end position="204"/>
    </location>
</feature>
<evidence type="ECO:0000313" key="2">
    <source>
        <dbReference type="EMBL" id="GJT94182.1"/>
    </source>
</evidence>
<feature type="compositionally biased region" description="Pro residues" evidence="1">
    <location>
        <begin position="33"/>
        <end position="46"/>
    </location>
</feature>
<sequence length="409" mass="44904">MSTPTHIDSETISQTDRARSSRVPDSRKIKIPQPQPIAPSPVPPSNDPYLIVRHAHTPTTIDIESEPEEAPLETNEFYPLAARTLPPSSDHTLISFDSTPVSPLTDEEFEASEPSDTRITSSHSIAPLDSTTSLSLDHSLSQTSPAATRVSYYCSTIHMAVRTQPTLSPGMSARIAKATALSPSSFRKRYRSSYETPSPSSSPTLPIQKWYQGTSELVKDIEDESSDSDTEREGSEDEGPGSEEEAEPEGQQQAVLVVDTTADEPLGLGYGALRRHELVLREGSVPSTFEIGHRSRSVSEQFWQVAQKVPSVLEFLQRRKLESKEGKFILDSDMEGKRMRRALQFPIAVQQMLMVIQILALALISGLQIPGPLIIDFALMGHSSESDKKMLPKRTTTPMSDAAIKALVA</sequence>
<accession>A0ABQ5I3Q9</accession>
<dbReference type="EMBL" id="BQNB010020271">
    <property type="protein sequence ID" value="GJT94182.1"/>
    <property type="molecule type" value="Genomic_DNA"/>
</dbReference>
<evidence type="ECO:0000256" key="1">
    <source>
        <dbReference type="SAM" id="MobiDB-lite"/>
    </source>
</evidence>
<proteinExistence type="predicted"/>
<protein>
    <submittedName>
        <fullName evidence="2">Uncharacterized protein</fullName>
    </submittedName>
</protein>
<dbReference type="Proteomes" id="UP001151760">
    <property type="component" value="Unassembled WGS sequence"/>
</dbReference>
<feature type="region of interest" description="Disordered" evidence="1">
    <location>
        <begin position="221"/>
        <end position="252"/>
    </location>
</feature>
<feature type="region of interest" description="Disordered" evidence="1">
    <location>
        <begin position="1"/>
        <end position="48"/>
    </location>
</feature>
<feature type="region of interest" description="Disordered" evidence="1">
    <location>
        <begin position="186"/>
        <end position="207"/>
    </location>
</feature>
<feature type="region of interest" description="Disordered" evidence="1">
    <location>
        <begin position="102"/>
        <end position="123"/>
    </location>
</feature>
<reference evidence="2" key="1">
    <citation type="journal article" date="2022" name="Int. J. Mol. Sci.">
        <title>Draft Genome of Tanacetum Coccineum: Genomic Comparison of Closely Related Tanacetum-Family Plants.</title>
        <authorList>
            <person name="Yamashiro T."/>
            <person name="Shiraishi A."/>
            <person name="Nakayama K."/>
            <person name="Satake H."/>
        </authorList>
    </citation>
    <scope>NUCLEOTIDE SEQUENCE</scope>
</reference>
<name>A0ABQ5I3Q9_9ASTR</name>
<comment type="caution">
    <text evidence="2">The sequence shown here is derived from an EMBL/GenBank/DDBJ whole genome shotgun (WGS) entry which is preliminary data.</text>
</comment>